<comment type="caution">
    <text evidence="2">The sequence shown here is derived from an EMBL/GenBank/DDBJ whole genome shotgun (WGS) entry which is preliminary data.</text>
</comment>
<feature type="transmembrane region" description="Helical" evidence="1">
    <location>
        <begin position="7"/>
        <end position="27"/>
    </location>
</feature>
<keyword evidence="3" id="KW-1185">Reference proteome</keyword>
<dbReference type="AlphaFoldDB" id="A0A0C1U233"/>
<protein>
    <submittedName>
        <fullName evidence="2">Putative membrane protein</fullName>
    </submittedName>
</protein>
<sequence>MKKMDKVMTIVNITTVIVNLVIMIILLSK</sequence>
<evidence type="ECO:0000313" key="2">
    <source>
        <dbReference type="EMBL" id="KIE46939.1"/>
    </source>
</evidence>
<dbReference type="EMBL" id="AYSO01000015">
    <property type="protein sequence ID" value="KIE46939.1"/>
    <property type="molecule type" value="Genomic_DNA"/>
</dbReference>
<keyword evidence="1" id="KW-0472">Membrane</keyword>
<evidence type="ECO:0000256" key="1">
    <source>
        <dbReference type="SAM" id="Phobius"/>
    </source>
</evidence>
<accession>A0A0C1U233</accession>
<organism evidence="2 3">
    <name type="scientific">Clostridium argentinense CDC 2741</name>
    <dbReference type="NCBI Taxonomy" id="1418104"/>
    <lineage>
        <taxon>Bacteria</taxon>
        <taxon>Bacillati</taxon>
        <taxon>Bacillota</taxon>
        <taxon>Clostridia</taxon>
        <taxon>Eubacteriales</taxon>
        <taxon>Clostridiaceae</taxon>
        <taxon>Clostridium</taxon>
    </lineage>
</organism>
<keyword evidence="1" id="KW-1133">Transmembrane helix</keyword>
<gene>
    <name evidence="2" type="ORF">U732_1141</name>
</gene>
<name>A0A0C1U233_9CLOT</name>
<evidence type="ECO:0000313" key="3">
    <source>
        <dbReference type="Proteomes" id="UP000031366"/>
    </source>
</evidence>
<reference evidence="2 3" key="1">
    <citation type="journal article" date="2015" name="Infect. Genet. Evol.">
        <title>Genomic sequences of six botulinum neurotoxin-producing strains representing three clostridial species illustrate the mobility and diversity of botulinum neurotoxin genes.</title>
        <authorList>
            <person name="Smith T.J."/>
            <person name="Hill K.K."/>
            <person name="Xie G."/>
            <person name="Foley B.T."/>
            <person name="Williamson C.H."/>
            <person name="Foster J.T."/>
            <person name="Johnson S.L."/>
            <person name="Chertkov O."/>
            <person name="Teshima H."/>
            <person name="Gibbons H.S."/>
            <person name="Johnsky L.A."/>
            <person name="Karavis M.A."/>
            <person name="Smith L.A."/>
        </authorList>
    </citation>
    <scope>NUCLEOTIDE SEQUENCE [LARGE SCALE GENOMIC DNA]</scope>
    <source>
        <strain evidence="2 3">CDC 2741</strain>
    </source>
</reference>
<keyword evidence="1" id="KW-0812">Transmembrane</keyword>
<dbReference type="Proteomes" id="UP000031366">
    <property type="component" value="Unassembled WGS sequence"/>
</dbReference>
<proteinExistence type="predicted"/>